<dbReference type="AlphaFoldDB" id="A0A953N9C5"/>
<dbReference type="Pfam" id="PF01048">
    <property type="entry name" value="PNP_UDP_1"/>
    <property type="match status" value="1"/>
</dbReference>
<dbReference type="Proteomes" id="UP000739565">
    <property type="component" value="Unassembled WGS sequence"/>
</dbReference>
<evidence type="ECO:0000313" key="3">
    <source>
        <dbReference type="Proteomes" id="UP000739565"/>
    </source>
</evidence>
<sequence>MPKNTLIITALPNELDQARLPTGAQLVYSGVGKINATMVTLKAIEQYKPERIINFGTVGSVKPHLSGLLEINRVIQRDMIAEPLSPRGRVPFCERPYEYFAESGQHTCATGDSFVTAKDPWLDEQGVDVVDMELYAIAAVAFAHGLPWTSLKYVTDHTNEDSASDWNTKVNHGEELFLEHLRSNY</sequence>
<dbReference type="GO" id="GO:0009116">
    <property type="term" value="P:nucleoside metabolic process"/>
    <property type="evidence" value="ECO:0007669"/>
    <property type="project" value="InterPro"/>
</dbReference>
<reference evidence="2" key="1">
    <citation type="submission" date="2021-07" db="EMBL/GenBank/DDBJ databases">
        <title>New genus and species of the family Alcaligenaceae.</title>
        <authorList>
            <person name="Hahn M.W."/>
        </authorList>
    </citation>
    <scope>NUCLEOTIDE SEQUENCE</scope>
    <source>
        <strain evidence="2">LF4-65</strain>
    </source>
</reference>
<dbReference type="SUPFAM" id="SSF53167">
    <property type="entry name" value="Purine and uridine phosphorylases"/>
    <property type="match status" value="1"/>
</dbReference>
<dbReference type="RefSeq" id="WP_259661337.1">
    <property type="nucleotide sequence ID" value="NZ_JAHXRI010000007.1"/>
</dbReference>
<name>A0A953N9C5_9BURK</name>
<accession>A0A953N9C5</accession>
<dbReference type="GO" id="GO:0019284">
    <property type="term" value="P:L-methionine salvage from S-adenosylmethionine"/>
    <property type="evidence" value="ECO:0007669"/>
    <property type="project" value="TreeGrafter"/>
</dbReference>
<evidence type="ECO:0000259" key="1">
    <source>
        <dbReference type="Pfam" id="PF01048"/>
    </source>
</evidence>
<proteinExistence type="predicted"/>
<organism evidence="2 3">
    <name type="scientific">Zwartia hollandica</name>
    <dbReference type="NCBI Taxonomy" id="324606"/>
    <lineage>
        <taxon>Bacteria</taxon>
        <taxon>Pseudomonadati</taxon>
        <taxon>Pseudomonadota</taxon>
        <taxon>Betaproteobacteria</taxon>
        <taxon>Burkholderiales</taxon>
        <taxon>Alcaligenaceae</taxon>
        <taxon>Zwartia</taxon>
    </lineage>
</organism>
<comment type="caution">
    <text evidence="2">The sequence shown here is derived from an EMBL/GenBank/DDBJ whole genome shotgun (WGS) entry which is preliminary data.</text>
</comment>
<dbReference type="PANTHER" id="PTHR46832">
    <property type="entry name" value="5'-METHYLTHIOADENOSINE/S-ADENOSYLHOMOCYSTEINE NUCLEOSIDASE"/>
    <property type="match status" value="1"/>
</dbReference>
<dbReference type="GO" id="GO:0008930">
    <property type="term" value="F:methylthioadenosine nucleosidase activity"/>
    <property type="evidence" value="ECO:0007669"/>
    <property type="project" value="TreeGrafter"/>
</dbReference>
<protein>
    <submittedName>
        <fullName evidence="2">5'-methylthioadenosine nucleosidase</fullName>
    </submittedName>
</protein>
<dbReference type="InterPro" id="IPR035994">
    <property type="entry name" value="Nucleoside_phosphorylase_sf"/>
</dbReference>
<dbReference type="InterPro" id="IPR000845">
    <property type="entry name" value="Nucleoside_phosphorylase_d"/>
</dbReference>
<dbReference type="Gene3D" id="3.40.50.1580">
    <property type="entry name" value="Nucleoside phosphorylase domain"/>
    <property type="match status" value="1"/>
</dbReference>
<dbReference type="GO" id="GO:0008782">
    <property type="term" value="F:adenosylhomocysteine nucleosidase activity"/>
    <property type="evidence" value="ECO:0007669"/>
    <property type="project" value="TreeGrafter"/>
</dbReference>
<keyword evidence="3" id="KW-1185">Reference proteome</keyword>
<dbReference type="GO" id="GO:0005829">
    <property type="term" value="C:cytosol"/>
    <property type="evidence" value="ECO:0007669"/>
    <property type="project" value="TreeGrafter"/>
</dbReference>
<feature type="domain" description="Nucleoside phosphorylase" evidence="1">
    <location>
        <begin position="26"/>
        <end position="167"/>
    </location>
</feature>
<evidence type="ECO:0000313" key="2">
    <source>
        <dbReference type="EMBL" id="MBZ1350935.1"/>
    </source>
</evidence>
<gene>
    <name evidence="2" type="ORF">KZZ10_09795</name>
</gene>
<dbReference type="PANTHER" id="PTHR46832:SF1">
    <property type="entry name" value="5'-METHYLTHIOADENOSINE_S-ADENOSYLHOMOCYSTEINE NUCLEOSIDASE"/>
    <property type="match status" value="1"/>
</dbReference>
<dbReference type="EMBL" id="JAHXRI010000007">
    <property type="protein sequence ID" value="MBZ1350935.1"/>
    <property type="molecule type" value="Genomic_DNA"/>
</dbReference>